<dbReference type="Proteomes" id="UP000294003">
    <property type="component" value="Unassembled WGS sequence"/>
</dbReference>
<dbReference type="PANTHER" id="PTHR43775">
    <property type="entry name" value="FATTY ACID SYNTHASE"/>
    <property type="match status" value="1"/>
</dbReference>
<comment type="caution">
    <text evidence="4">The sequence shown here is derived from an EMBL/GenBank/DDBJ whole genome shotgun (WGS) entry which is preliminary data.</text>
</comment>
<protein>
    <recommendedName>
        <fullName evidence="3">Beta-ketoacyl synthase C-terminal domain-containing protein</fullName>
    </recommendedName>
</protein>
<dbReference type="SUPFAM" id="SSF53901">
    <property type="entry name" value="Thiolase-like"/>
    <property type="match status" value="1"/>
</dbReference>
<feature type="domain" description="Beta-ketoacyl synthase C-terminal" evidence="3">
    <location>
        <begin position="3"/>
        <end position="34"/>
    </location>
</feature>
<sequence length="209" mass="22818">MGNIGHAGAASGGANLAKLLLMMAHGKVPPQAGLKVLNLKIAAIKSDSTVIPRKLLDWPQWKGMPRGALLNNFGADASNAYLMLEEYAGRRMKPSNECHRGGNSSYMFVLSAKDDLAIERFRELVLKDPHQRRCAYAALSKLVPRRTVLDSRLVVKTTSTEQLFLSLANAPIAHARSRQGIVFVFSAKGLRVSAWRASSLRLGHSSERA</sequence>
<keyword evidence="1" id="KW-0596">Phosphopantetheine</keyword>
<dbReference type="Pfam" id="PF02801">
    <property type="entry name" value="Ketoacyl-synt_C"/>
    <property type="match status" value="1"/>
</dbReference>
<evidence type="ECO:0000313" key="5">
    <source>
        <dbReference type="Proteomes" id="UP000294003"/>
    </source>
</evidence>
<dbReference type="Gene3D" id="3.40.47.10">
    <property type="match status" value="1"/>
</dbReference>
<reference evidence="4 5" key="1">
    <citation type="submission" date="2018-06" db="EMBL/GenBank/DDBJ databases">
        <title>Complete Genomes of Monosporascus.</title>
        <authorList>
            <person name="Robinson A.J."/>
            <person name="Natvig D.O."/>
        </authorList>
    </citation>
    <scope>NUCLEOTIDE SEQUENCE [LARGE SCALE GENOMIC DNA]</scope>
    <source>
        <strain evidence="4 5">CBS 609.92</strain>
    </source>
</reference>
<accession>A0ABY0HD41</accession>
<evidence type="ECO:0000256" key="1">
    <source>
        <dbReference type="ARBA" id="ARBA00022450"/>
    </source>
</evidence>
<evidence type="ECO:0000259" key="3">
    <source>
        <dbReference type="Pfam" id="PF02801"/>
    </source>
</evidence>
<dbReference type="PANTHER" id="PTHR43775:SF37">
    <property type="entry name" value="SI:DKEY-61P9.11"/>
    <property type="match status" value="1"/>
</dbReference>
<dbReference type="InterPro" id="IPR014031">
    <property type="entry name" value="Ketoacyl_synth_C"/>
</dbReference>
<proteinExistence type="predicted"/>
<keyword evidence="5" id="KW-1185">Reference proteome</keyword>
<organism evidence="4 5">
    <name type="scientific">Monosporascus cannonballus</name>
    <dbReference type="NCBI Taxonomy" id="155416"/>
    <lineage>
        <taxon>Eukaryota</taxon>
        <taxon>Fungi</taxon>
        <taxon>Dikarya</taxon>
        <taxon>Ascomycota</taxon>
        <taxon>Pezizomycotina</taxon>
        <taxon>Sordariomycetes</taxon>
        <taxon>Xylariomycetidae</taxon>
        <taxon>Xylariales</taxon>
        <taxon>Xylariales incertae sedis</taxon>
        <taxon>Monosporascus</taxon>
    </lineage>
</organism>
<dbReference type="EMBL" id="QJNS01000052">
    <property type="protein sequence ID" value="RYO90666.1"/>
    <property type="molecule type" value="Genomic_DNA"/>
</dbReference>
<dbReference type="InterPro" id="IPR016039">
    <property type="entry name" value="Thiolase-like"/>
</dbReference>
<keyword evidence="2" id="KW-0597">Phosphoprotein</keyword>
<evidence type="ECO:0000313" key="4">
    <source>
        <dbReference type="EMBL" id="RYO90666.1"/>
    </source>
</evidence>
<dbReference type="InterPro" id="IPR050091">
    <property type="entry name" value="PKS_NRPS_Biosynth_Enz"/>
</dbReference>
<gene>
    <name evidence="4" type="ORF">DL762_002549</name>
</gene>
<evidence type="ECO:0000256" key="2">
    <source>
        <dbReference type="ARBA" id="ARBA00022553"/>
    </source>
</evidence>
<name>A0ABY0HD41_9PEZI</name>